<dbReference type="Proteomes" id="UP000075901">
    <property type="component" value="Unassembled WGS sequence"/>
</dbReference>
<organism evidence="2 3">
    <name type="scientific">Anopheles maculatus</name>
    <dbReference type="NCBI Taxonomy" id="74869"/>
    <lineage>
        <taxon>Eukaryota</taxon>
        <taxon>Metazoa</taxon>
        <taxon>Ecdysozoa</taxon>
        <taxon>Arthropoda</taxon>
        <taxon>Hexapoda</taxon>
        <taxon>Insecta</taxon>
        <taxon>Pterygota</taxon>
        <taxon>Neoptera</taxon>
        <taxon>Endopterygota</taxon>
        <taxon>Diptera</taxon>
        <taxon>Nematocera</taxon>
        <taxon>Culicoidea</taxon>
        <taxon>Culicidae</taxon>
        <taxon>Anophelinae</taxon>
        <taxon>Anopheles</taxon>
        <taxon>Anopheles maculatus group</taxon>
    </lineage>
</organism>
<protein>
    <submittedName>
        <fullName evidence="2">Uncharacterized protein</fullName>
    </submittedName>
</protein>
<keyword evidence="3" id="KW-1185">Reference proteome</keyword>
<evidence type="ECO:0000256" key="1">
    <source>
        <dbReference type="SAM" id="MobiDB-lite"/>
    </source>
</evidence>
<dbReference type="VEuPathDB" id="VectorBase:AMAM010323"/>
<name>A0A182SNK7_9DIPT</name>
<evidence type="ECO:0000313" key="3">
    <source>
        <dbReference type="Proteomes" id="UP000075901"/>
    </source>
</evidence>
<feature type="region of interest" description="Disordered" evidence="1">
    <location>
        <begin position="40"/>
        <end position="64"/>
    </location>
</feature>
<sequence length="221" mass="25266">MNVSDLTDIALQIMGYKMYDRNGVPIDSLDDMIVKYQANKDDQPLSGKGKGTKRKSSNTPAGSQEHFTYQFGLPLFDTLLDNPKQYVDMQMLTFAQQQQDRLVVLRTEDENACKPSLKSLRTAIGKKIAKEKPILTAKMNKIFSAMNQADEAELLSRTKYDLEVGELILLKQGLLLREFNTLLQLLKRIMEDLAGNYEHFDFAFYLVQKLHEHIKTAKEQA</sequence>
<accession>A0A182SNK7</accession>
<reference evidence="3" key="1">
    <citation type="submission" date="2013-09" db="EMBL/GenBank/DDBJ databases">
        <title>The Genome Sequence of Anopheles maculatus species B.</title>
        <authorList>
            <consortium name="The Broad Institute Genomics Platform"/>
            <person name="Neafsey D.E."/>
            <person name="Besansky N."/>
            <person name="Howell P."/>
            <person name="Walton C."/>
            <person name="Young S.K."/>
            <person name="Zeng Q."/>
            <person name="Gargeya S."/>
            <person name="Fitzgerald M."/>
            <person name="Haas B."/>
            <person name="Abouelleil A."/>
            <person name="Allen A.W."/>
            <person name="Alvarado L."/>
            <person name="Arachchi H.M."/>
            <person name="Berlin A.M."/>
            <person name="Chapman S.B."/>
            <person name="Gainer-Dewar J."/>
            <person name="Goldberg J."/>
            <person name="Griggs A."/>
            <person name="Gujja S."/>
            <person name="Hansen M."/>
            <person name="Howarth C."/>
            <person name="Imamovic A."/>
            <person name="Ireland A."/>
            <person name="Larimer J."/>
            <person name="McCowan C."/>
            <person name="Murphy C."/>
            <person name="Pearson M."/>
            <person name="Poon T.W."/>
            <person name="Priest M."/>
            <person name="Roberts A."/>
            <person name="Saif S."/>
            <person name="Shea T."/>
            <person name="Sisk P."/>
            <person name="Sykes S."/>
            <person name="Wortman J."/>
            <person name="Nusbaum C."/>
            <person name="Birren B."/>
        </authorList>
    </citation>
    <scope>NUCLEOTIDE SEQUENCE [LARGE SCALE GENOMIC DNA]</scope>
    <source>
        <strain evidence="3">maculatus3</strain>
    </source>
</reference>
<evidence type="ECO:0000313" key="2">
    <source>
        <dbReference type="EnsemblMetazoa" id="AMAM010323-PA"/>
    </source>
</evidence>
<dbReference type="AlphaFoldDB" id="A0A182SNK7"/>
<proteinExistence type="predicted"/>
<dbReference type="EnsemblMetazoa" id="AMAM010323-RA">
    <property type="protein sequence ID" value="AMAM010323-PA"/>
    <property type="gene ID" value="AMAM010323"/>
</dbReference>
<reference evidence="2" key="2">
    <citation type="submission" date="2020-05" db="UniProtKB">
        <authorList>
            <consortium name="EnsemblMetazoa"/>
        </authorList>
    </citation>
    <scope>IDENTIFICATION</scope>
    <source>
        <strain evidence="2">maculatus3</strain>
    </source>
</reference>